<dbReference type="Proteomes" id="UP000061660">
    <property type="component" value="Chromosome"/>
</dbReference>
<feature type="transmembrane region" description="Helical" evidence="6">
    <location>
        <begin position="54"/>
        <end position="73"/>
    </location>
</feature>
<dbReference type="RefSeq" id="WP_062409051.1">
    <property type="nucleotide sequence ID" value="NZ_CP013652.1"/>
</dbReference>
<feature type="transmembrane region" description="Helical" evidence="6">
    <location>
        <begin position="245"/>
        <end position="264"/>
    </location>
</feature>
<dbReference type="KEGG" id="pnp:IJ22_25970"/>
<feature type="transmembrane region" description="Helical" evidence="6">
    <location>
        <begin position="342"/>
        <end position="363"/>
    </location>
</feature>
<feature type="transmembrane region" description="Helical" evidence="6">
    <location>
        <begin position="127"/>
        <end position="148"/>
    </location>
</feature>
<accession>A0A0U2WC89</accession>
<reference evidence="8" key="1">
    <citation type="submission" date="2015-12" db="EMBL/GenBank/DDBJ databases">
        <title>Complete genome sequences of two moderately thermophilic Paenibacillus species.</title>
        <authorList>
            <person name="Butler R.III."/>
            <person name="Wang J."/>
            <person name="Stark B.C."/>
            <person name="Pombert J.-F."/>
        </authorList>
    </citation>
    <scope>NUCLEOTIDE SEQUENCE [LARGE SCALE GENOMIC DNA]</scope>
    <source>
        <strain evidence="8">32O-Y</strain>
    </source>
</reference>
<reference evidence="7 8" key="2">
    <citation type="journal article" date="2016" name="Genome Announc.">
        <title>Complete Genome Sequences of Two Interactive Moderate Thermophiles, Paenibacillus napthalenovorans 32O-Y and Paenibacillus sp. 32O-W.</title>
        <authorList>
            <person name="Butler R.R.III."/>
            <person name="Wang J."/>
            <person name="Stark B.C."/>
            <person name="Pombert J.F."/>
        </authorList>
    </citation>
    <scope>NUCLEOTIDE SEQUENCE [LARGE SCALE GENOMIC DNA]</scope>
    <source>
        <strain evidence="7 8">32O-Y</strain>
    </source>
</reference>
<dbReference type="GO" id="GO:0015086">
    <property type="term" value="F:cadmium ion transmembrane transporter activity"/>
    <property type="evidence" value="ECO:0007669"/>
    <property type="project" value="TreeGrafter"/>
</dbReference>
<evidence type="ECO:0000256" key="2">
    <source>
        <dbReference type="ARBA" id="ARBA00022448"/>
    </source>
</evidence>
<organism evidence="7 8">
    <name type="scientific">Paenibacillus naphthalenovorans</name>
    <dbReference type="NCBI Taxonomy" id="162209"/>
    <lineage>
        <taxon>Bacteria</taxon>
        <taxon>Bacillati</taxon>
        <taxon>Bacillota</taxon>
        <taxon>Bacilli</taxon>
        <taxon>Bacillales</taxon>
        <taxon>Paenibacillaceae</taxon>
        <taxon>Paenibacillus</taxon>
    </lineage>
</organism>
<feature type="transmembrane region" description="Helical" evidence="6">
    <location>
        <begin position="295"/>
        <end position="321"/>
    </location>
</feature>
<keyword evidence="8" id="KW-1185">Reference proteome</keyword>
<keyword evidence="2" id="KW-0813">Transport</keyword>
<dbReference type="PANTHER" id="PTHR11706">
    <property type="entry name" value="SOLUTE CARRIER PROTEIN FAMILY 11 MEMBER"/>
    <property type="match status" value="1"/>
</dbReference>
<dbReference type="Pfam" id="PF01566">
    <property type="entry name" value="Nramp"/>
    <property type="match status" value="1"/>
</dbReference>
<keyword evidence="5 6" id="KW-0472">Membrane</keyword>
<sequence>MAKPVEKLELQPKGGGFLETLRSMGPGLVVAFAWLGTGDLVDSSVSGANYGYDLMWVLCLALFCRYFFVNALAKYQLCNRHGDETIFHGFYRVWKGFPIVLGVSAYIMGFVYVSYMIRGAGVALHHLFGQAGNSFLWSLVGVGLAIYVTTRKRQLKALEFIARTACIVIILSFIYAIWNTGINAEAFIEGLSFGIPANNDAFGALLIAVSIIGAVGGSAANLLYPYLMNDKGWKGPRQRKLQIMDLLTGIVAIIVINLAIWIVAAETMYGQGQVIHNEVDLAAMMAQAVGPIGPVLLWITVFLVCFTSYPTFSVGFTKLLMHGVHLSTKRGEKYEKPEQDPRFKWFSIGGLLLVPLIFSMPFAPNLVTLTIVGNSLAVITAPIIILGIIFMTSRNSMMLPDYVNKWWENLILGIVGCIGLWATYSLLIVLIDKLG</sequence>
<dbReference type="GO" id="GO:0034755">
    <property type="term" value="P:iron ion transmembrane transport"/>
    <property type="evidence" value="ECO:0007669"/>
    <property type="project" value="TreeGrafter"/>
</dbReference>
<evidence type="ECO:0000313" key="8">
    <source>
        <dbReference type="Proteomes" id="UP000061660"/>
    </source>
</evidence>
<comment type="subcellular location">
    <subcellularLocation>
        <location evidence="1">Membrane</location>
        <topology evidence="1">Multi-pass membrane protein</topology>
    </subcellularLocation>
</comment>
<evidence type="ECO:0000256" key="4">
    <source>
        <dbReference type="ARBA" id="ARBA00022989"/>
    </source>
</evidence>
<evidence type="ECO:0000256" key="6">
    <source>
        <dbReference type="SAM" id="Phobius"/>
    </source>
</evidence>
<evidence type="ECO:0000256" key="3">
    <source>
        <dbReference type="ARBA" id="ARBA00022692"/>
    </source>
</evidence>
<keyword evidence="3 6" id="KW-0812">Transmembrane</keyword>
<dbReference type="GO" id="GO:0005384">
    <property type="term" value="F:manganese ion transmembrane transporter activity"/>
    <property type="evidence" value="ECO:0007669"/>
    <property type="project" value="TreeGrafter"/>
</dbReference>
<dbReference type="EMBL" id="CP013652">
    <property type="protein sequence ID" value="ALS22970.1"/>
    <property type="molecule type" value="Genomic_DNA"/>
</dbReference>
<gene>
    <name evidence="7" type="ORF">IJ22_25970</name>
</gene>
<dbReference type="InterPro" id="IPR001046">
    <property type="entry name" value="NRAMP_fam"/>
</dbReference>
<dbReference type="NCBIfam" id="NF037982">
    <property type="entry name" value="Nramp_1"/>
    <property type="match status" value="1"/>
</dbReference>
<dbReference type="PANTHER" id="PTHR11706:SF33">
    <property type="entry name" value="NATURAL RESISTANCE-ASSOCIATED MACROPHAGE PROTEIN 2"/>
    <property type="match status" value="1"/>
</dbReference>
<dbReference type="OrthoDB" id="9787548at2"/>
<feature type="transmembrane region" description="Helical" evidence="6">
    <location>
        <begin position="201"/>
        <end position="224"/>
    </location>
</feature>
<evidence type="ECO:0000256" key="5">
    <source>
        <dbReference type="ARBA" id="ARBA00023136"/>
    </source>
</evidence>
<evidence type="ECO:0000313" key="7">
    <source>
        <dbReference type="EMBL" id="ALS22970.1"/>
    </source>
</evidence>
<protein>
    <submittedName>
        <fullName evidence="7">NRAMP family protein</fullName>
    </submittedName>
</protein>
<feature type="transmembrane region" description="Helical" evidence="6">
    <location>
        <begin position="93"/>
        <end position="115"/>
    </location>
</feature>
<evidence type="ECO:0000256" key="1">
    <source>
        <dbReference type="ARBA" id="ARBA00004141"/>
    </source>
</evidence>
<keyword evidence="4 6" id="KW-1133">Transmembrane helix</keyword>
<dbReference type="PATRIC" id="fig|162209.4.peg.2766"/>
<dbReference type="AlphaFoldDB" id="A0A0U2WC89"/>
<proteinExistence type="predicted"/>
<dbReference type="GO" id="GO:0005886">
    <property type="term" value="C:plasma membrane"/>
    <property type="evidence" value="ECO:0007669"/>
    <property type="project" value="TreeGrafter"/>
</dbReference>
<name>A0A0U2WC89_9BACL</name>
<feature type="transmembrane region" description="Helical" evidence="6">
    <location>
        <begin position="369"/>
        <end position="390"/>
    </location>
</feature>
<feature type="transmembrane region" description="Helical" evidence="6">
    <location>
        <begin position="160"/>
        <end position="181"/>
    </location>
</feature>
<dbReference type="STRING" id="162209.IJ22_25970"/>
<feature type="transmembrane region" description="Helical" evidence="6">
    <location>
        <begin position="410"/>
        <end position="431"/>
    </location>
</feature>